<dbReference type="RefSeq" id="WP_305008562.1">
    <property type="nucleotide sequence ID" value="NZ_JAUQSY010000017.1"/>
</dbReference>
<keyword evidence="2" id="KW-1185">Reference proteome</keyword>
<evidence type="ECO:0000313" key="1">
    <source>
        <dbReference type="EMBL" id="MDO7877138.1"/>
    </source>
</evidence>
<dbReference type="EMBL" id="JAUQSY010000017">
    <property type="protein sequence ID" value="MDO7877138.1"/>
    <property type="molecule type" value="Genomic_DNA"/>
</dbReference>
<sequence>MPAAPRARQLRRDKTVFSLLMNVVRLHLEEDDRLARQPQLRDFPDAELLQLQQVADQWLGLAIAYIMQKHKCPMPTALRVIGEVQADLKASIPAAEVRAVPLSAVLELPAELQGR</sequence>
<name>A0ABT9BKS5_9BACT</name>
<accession>A0ABT9BKS5</accession>
<comment type="caution">
    <text evidence="1">The sequence shown here is derived from an EMBL/GenBank/DDBJ whole genome shotgun (WGS) entry which is preliminary data.</text>
</comment>
<proteinExistence type="predicted"/>
<organism evidence="1 2">
    <name type="scientific">Hymenobacter aranciens</name>
    <dbReference type="NCBI Taxonomy" id="3063996"/>
    <lineage>
        <taxon>Bacteria</taxon>
        <taxon>Pseudomonadati</taxon>
        <taxon>Bacteroidota</taxon>
        <taxon>Cytophagia</taxon>
        <taxon>Cytophagales</taxon>
        <taxon>Hymenobacteraceae</taxon>
        <taxon>Hymenobacter</taxon>
    </lineage>
</organism>
<dbReference type="Proteomes" id="UP001176429">
    <property type="component" value="Unassembled WGS sequence"/>
</dbReference>
<gene>
    <name evidence="1" type="ORF">Q5H93_20500</name>
</gene>
<evidence type="ECO:0000313" key="2">
    <source>
        <dbReference type="Proteomes" id="UP001176429"/>
    </source>
</evidence>
<protein>
    <submittedName>
        <fullName evidence="1">Uncharacterized protein</fullName>
    </submittedName>
</protein>
<reference evidence="1" key="1">
    <citation type="submission" date="2023-07" db="EMBL/GenBank/DDBJ databases">
        <authorList>
            <person name="Kim M.K."/>
        </authorList>
    </citation>
    <scope>NUCLEOTIDE SEQUENCE</scope>
    <source>
        <strain evidence="1">ASUV-10-1</strain>
    </source>
</reference>